<evidence type="ECO:0000313" key="3">
    <source>
        <dbReference type="Proteomes" id="UP000282002"/>
    </source>
</evidence>
<accession>A0A3S8U379</accession>
<dbReference type="Pfam" id="PF00857">
    <property type="entry name" value="Isochorismatase"/>
    <property type="match status" value="1"/>
</dbReference>
<sequence>MQSINTLTPQNSVLCLIDHQPWVAFPIHSITPEVLTNNVLALAKTAKALEVPTILSTINAKGGPLNDPLFAGLSDLHPGAEPIDRRNTNAWADPAFVAAVQATDRKKLVMAGLWTEVCLAQTALSALNAGYEVYFVSDASGGLSTESHERACQRMIQAGAVPMTWFAVAAEWCPDNTAPEYPRMYPIALAHGGGVQWAVEYIMANLPRQAG</sequence>
<dbReference type="Gene3D" id="3.40.50.850">
    <property type="entry name" value="Isochorismatase-like"/>
    <property type="match status" value="1"/>
</dbReference>
<dbReference type="AlphaFoldDB" id="A0A3S8U379"/>
<dbReference type="PANTHER" id="PTHR43559">
    <property type="entry name" value="HYDROLASE YCAC-RELATED"/>
    <property type="match status" value="1"/>
</dbReference>
<reference evidence="2 3" key="1">
    <citation type="submission" date="2018-12" db="EMBL/GenBank/DDBJ databases">
        <title>Complete genome sequencing of Tabrizicola sp. K13M18.</title>
        <authorList>
            <person name="Bae J.-W."/>
        </authorList>
    </citation>
    <scope>NUCLEOTIDE SEQUENCE [LARGE SCALE GENOMIC DNA]</scope>
    <source>
        <strain evidence="2 3">K13M18</strain>
    </source>
</reference>
<proteinExistence type="predicted"/>
<dbReference type="SUPFAM" id="SSF52499">
    <property type="entry name" value="Isochorismatase-like hydrolases"/>
    <property type="match status" value="1"/>
</dbReference>
<dbReference type="RefSeq" id="WP_125324257.1">
    <property type="nucleotide sequence ID" value="NZ_CP034328.1"/>
</dbReference>
<dbReference type="InterPro" id="IPR000868">
    <property type="entry name" value="Isochorismatase-like_dom"/>
</dbReference>
<dbReference type="OrthoDB" id="9789777at2"/>
<dbReference type="CDD" id="cd01012">
    <property type="entry name" value="YcaC_related"/>
    <property type="match status" value="1"/>
</dbReference>
<protein>
    <submittedName>
        <fullName evidence="2">Hydrolase</fullName>
    </submittedName>
</protein>
<dbReference type="PANTHER" id="PTHR43559:SF1">
    <property type="entry name" value="HYDROLASE"/>
    <property type="match status" value="1"/>
</dbReference>
<name>A0A3S8U379_9RHOB</name>
<keyword evidence="3" id="KW-1185">Reference proteome</keyword>
<evidence type="ECO:0000313" key="2">
    <source>
        <dbReference type="EMBL" id="AZL58056.1"/>
    </source>
</evidence>
<feature type="domain" description="Isochorismatase-like" evidence="1">
    <location>
        <begin position="13"/>
        <end position="165"/>
    </location>
</feature>
<gene>
    <name evidence="2" type="ORF">EI545_03910</name>
</gene>
<dbReference type="GO" id="GO:0016787">
    <property type="term" value="F:hydrolase activity"/>
    <property type="evidence" value="ECO:0007669"/>
    <property type="project" value="UniProtKB-KW"/>
</dbReference>
<dbReference type="Proteomes" id="UP000282002">
    <property type="component" value="Chromosome"/>
</dbReference>
<evidence type="ECO:0000259" key="1">
    <source>
        <dbReference type="Pfam" id="PF00857"/>
    </source>
</evidence>
<organism evidence="2 3">
    <name type="scientific">Tabrizicola piscis</name>
    <dbReference type="NCBI Taxonomy" id="2494374"/>
    <lineage>
        <taxon>Bacteria</taxon>
        <taxon>Pseudomonadati</taxon>
        <taxon>Pseudomonadota</taxon>
        <taxon>Alphaproteobacteria</taxon>
        <taxon>Rhodobacterales</taxon>
        <taxon>Paracoccaceae</taxon>
        <taxon>Tabrizicola</taxon>
    </lineage>
</organism>
<keyword evidence="2" id="KW-0378">Hydrolase</keyword>
<dbReference type="EMBL" id="CP034328">
    <property type="protein sequence ID" value="AZL58056.1"/>
    <property type="molecule type" value="Genomic_DNA"/>
</dbReference>
<dbReference type="KEGG" id="taw:EI545_03910"/>
<dbReference type="InterPro" id="IPR053152">
    <property type="entry name" value="Hydrolase_YcaC-like"/>
</dbReference>
<dbReference type="InterPro" id="IPR036380">
    <property type="entry name" value="Isochorismatase-like_sf"/>
</dbReference>